<reference evidence="1" key="1">
    <citation type="submission" date="2021-01" db="EMBL/GenBank/DDBJ databases">
        <authorList>
            <person name="Sun Q."/>
        </authorList>
    </citation>
    <scope>NUCLEOTIDE SEQUENCE</scope>
    <source>
        <strain evidence="1">YIM B02566</strain>
    </source>
</reference>
<evidence type="ECO:0000313" key="1">
    <source>
        <dbReference type="EMBL" id="MBK1868933.1"/>
    </source>
</evidence>
<organism evidence="1 2">
    <name type="scientific">Taklimakanibacter albus</name>
    <dbReference type="NCBI Taxonomy" id="2800327"/>
    <lineage>
        <taxon>Bacteria</taxon>
        <taxon>Pseudomonadati</taxon>
        <taxon>Pseudomonadota</taxon>
        <taxon>Alphaproteobacteria</taxon>
        <taxon>Hyphomicrobiales</taxon>
        <taxon>Aestuariivirgaceae</taxon>
        <taxon>Taklimakanibacter</taxon>
    </lineage>
</organism>
<dbReference type="Proteomes" id="UP000616151">
    <property type="component" value="Unassembled WGS sequence"/>
</dbReference>
<evidence type="ECO:0000313" key="2">
    <source>
        <dbReference type="Proteomes" id="UP000616151"/>
    </source>
</evidence>
<gene>
    <name evidence="1" type="ORF">JHL16_21420</name>
</gene>
<keyword evidence="2" id="KW-1185">Reference proteome</keyword>
<protein>
    <submittedName>
        <fullName evidence="1">DUF4339 domain-containing protein</fullName>
    </submittedName>
</protein>
<accession>A0ACC5R8F3</accession>
<sequence>MTTAAAISFAGALLGIAVFSRVPIWALKAWKEMSLRRLLAAHLLTYAVAVIVSAFALAHGGAPQWQVALASFVVPSALVFALDALGIYFKMRDGTRPIAWFTHVGGKRNGPMATEAVTAALADNSLKPTDWIWRVGFKEWQQVQTVDVAAAAEPPPAPVEPKTPYLLRHWKGVLSLPKSFWLSGLVIAFLFGVLYFSLMRLDIADYPILVSVGVIGLWLALLAAMVWFAVGVVRAAERYEAEHPKRIWSIAAKGATVIAALSVLAIFARLGVPQIQHFADAIFETTEPRYTVALLRDDTELNVTGPMDLGLSETVDEVLHDHPAIATIYLNSPEGRPAEADRLSEIILANNLNTYVSAVCAGPCVKAFAAGKSRWLSRDAVLALGRPESGAQDSAEAQPHIAKLRSFLRGRGVEADFIERALAVTEKNAWRPSHAELFASGLVTSYATDADVAQAGIPLQEIDDAEKALDQVALYRTLREKHPKAREEIFAILRQGTVKGEAAAEMRRRMWAIITPIVAQSISSASDAALTSFYQIAAEEAEALAAKDAKACEAYLKGETGGFDPALLPASLQERELAATAEVIRTSGSYAGQPVDQKDVEAPLMQLLLAATADGFTAAEFRNAIEFKLDAARNCKGTILFLKSLQGLNEPGRSALLRFVAQRTAALQRLSRQMISGG</sequence>
<dbReference type="EMBL" id="JAENHL010000007">
    <property type="protein sequence ID" value="MBK1868933.1"/>
    <property type="molecule type" value="Genomic_DNA"/>
</dbReference>
<proteinExistence type="predicted"/>
<comment type="caution">
    <text evidence="1">The sequence shown here is derived from an EMBL/GenBank/DDBJ whole genome shotgun (WGS) entry which is preliminary data.</text>
</comment>
<name>A0ACC5R8F3_9HYPH</name>